<dbReference type="EMBL" id="RZGX01000016">
    <property type="protein sequence ID" value="RUR21473.1"/>
    <property type="molecule type" value="Genomic_DNA"/>
</dbReference>
<dbReference type="PANTHER" id="PTHR43400">
    <property type="entry name" value="FUMARATE REDUCTASE"/>
    <property type="match status" value="1"/>
</dbReference>
<dbReference type="Gene3D" id="3.50.50.60">
    <property type="entry name" value="FAD/NAD(P)-binding domain"/>
    <property type="match status" value="1"/>
</dbReference>
<dbReference type="InterPro" id="IPR003953">
    <property type="entry name" value="FAD-dep_OxRdtase_2_FAD-bd"/>
</dbReference>
<evidence type="ECO:0000256" key="3">
    <source>
        <dbReference type="ARBA" id="ARBA00022827"/>
    </source>
</evidence>
<dbReference type="Proteomes" id="UP000247152">
    <property type="component" value="Unassembled WGS sequence"/>
</dbReference>
<reference evidence="8 10" key="2">
    <citation type="submission" date="2018-12" db="EMBL/GenBank/DDBJ databases">
        <title>Legionella sp,whole genome shotgun sequence.</title>
        <authorList>
            <person name="Wu H."/>
        </authorList>
    </citation>
    <scope>NUCLEOTIDE SEQUENCE [LARGE SCALE GENOMIC DNA]</scope>
    <source>
        <strain evidence="8">Km489</strain>
        <strain evidence="10">km489</strain>
    </source>
</reference>
<feature type="domain" description="FAD-dependent oxidoreductase 2 FAD-binding" evidence="5">
    <location>
        <begin position="93"/>
        <end position="470"/>
    </location>
</feature>
<keyword evidence="4" id="KW-0560">Oxidoreductase</keyword>
<dbReference type="Gene3D" id="3.90.700.10">
    <property type="entry name" value="Succinate dehydrogenase/fumarate reductase flavoprotein, catalytic domain"/>
    <property type="match status" value="1"/>
</dbReference>
<dbReference type="InterPro" id="IPR027477">
    <property type="entry name" value="Succ_DH/fumarate_Rdtase_cat_sf"/>
</dbReference>
<dbReference type="SUPFAM" id="SSF56425">
    <property type="entry name" value="Succinate dehydrogenase/fumarate reductase flavoprotein, catalytic domain"/>
    <property type="match status" value="1"/>
</dbReference>
<keyword evidence="2" id="KW-0285">Flavoprotein</keyword>
<name>A0A317TYK2_9GAMM</name>
<evidence type="ECO:0000313" key="10">
    <source>
        <dbReference type="Proteomes" id="UP000287374"/>
    </source>
</evidence>
<dbReference type="AlphaFoldDB" id="A0A317TYK2"/>
<dbReference type="NCBIfam" id="NF006130">
    <property type="entry name" value="PRK08274.1"/>
    <property type="match status" value="1"/>
</dbReference>
<evidence type="ECO:0000256" key="4">
    <source>
        <dbReference type="ARBA" id="ARBA00023002"/>
    </source>
</evidence>
<comment type="caution">
    <text evidence="6">The sequence shown here is derived from an EMBL/GenBank/DDBJ whole genome shotgun (WGS) entry which is preliminary data.</text>
</comment>
<proteinExistence type="predicted"/>
<dbReference type="OrthoDB" id="9813348at2"/>
<feature type="domain" description="FAD-dependent oxidoreductase 2 FAD-binding" evidence="5">
    <location>
        <begin position="11"/>
        <end position="43"/>
    </location>
</feature>
<dbReference type="Proteomes" id="UP000287374">
    <property type="component" value="Unassembled WGS sequence"/>
</dbReference>
<keyword evidence="3" id="KW-0274">FAD</keyword>
<evidence type="ECO:0000256" key="2">
    <source>
        <dbReference type="ARBA" id="ARBA00022630"/>
    </source>
</evidence>
<dbReference type="RefSeq" id="WP_110142776.1">
    <property type="nucleotide sequence ID" value="NZ_QHJG01000017.1"/>
</dbReference>
<reference evidence="6 9" key="1">
    <citation type="submission" date="2018-05" db="EMBL/GenBank/DDBJ databases">
        <title>Legionella qingyii sp.nov., whole genome shotgun sequence.</title>
        <authorList>
            <person name="Wu H."/>
            <person name="Zhu Q."/>
            <person name="Hu C."/>
        </authorList>
    </citation>
    <scope>NUCLEOTIDE SEQUENCE [LARGE SCALE GENOMIC DNA]</scope>
    <source>
        <strain evidence="6 9">HEB18</strain>
    </source>
</reference>
<comment type="cofactor">
    <cofactor evidence="1">
        <name>FAD</name>
        <dbReference type="ChEBI" id="CHEBI:57692"/>
    </cofactor>
</comment>
<evidence type="ECO:0000313" key="8">
    <source>
        <dbReference type="EMBL" id="RUR21473.1"/>
    </source>
</evidence>
<accession>A0A317TYK2</accession>
<gene>
    <name evidence="7" type="ORF">DGG96_11350</name>
    <name evidence="6" type="ORF">DGG96_16380</name>
    <name evidence="8" type="ORF">ELY20_12275</name>
</gene>
<dbReference type="EMBL" id="QHJG01000017">
    <property type="protein sequence ID" value="PWY55519.1"/>
    <property type="molecule type" value="Genomic_DNA"/>
</dbReference>
<evidence type="ECO:0000256" key="1">
    <source>
        <dbReference type="ARBA" id="ARBA00001974"/>
    </source>
</evidence>
<organism evidence="6 9">
    <name type="scientific">Legionella qingyii</name>
    <dbReference type="NCBI Taxonomy" id="2184757"/>
    <lineage>
        <taxon>Bacteria</taxon>
        <taxon>Pseudomonadati</taxon>
        <taxon>Pseudomonadota</taxon>
        <taxon>Gammaproteobacteria</taxon>
        <taxon>Legionellales</taxon>
        <taxon>Legionellaceae</taxon>
        <taxon>Legionella</taxon>
    </lineage>
</organism>
<sequence length="493" mass="55068">MLDLEQIKEIDVLVIGGGNAGLCAAISAVCKTPNVVVIEKASYEERGGNSSLTMNFRFAHSDIDDLLMLLNLSEINEEQVARLEKHYLTYSENEFYSDLMHVSNNRADSELSSILVKNSYDTARWLHNLGHRWEIKPRILAGSLPIRIVGGGRELQNINFSVAERHGVHIVYECELIDLVACDNYVKEAKVLYRNKQISIKAKTIILACGSYESNSSMRKKYLGTHWEDTALRGVPFNTGQGIVSASNIGGVLYGDYSECHATPQNSRLKSYMLPGENEESQNNSRYAFNYGVSVNNQGQRFFDEGENLPNFLYAKLGRKIIEQPNQLAYQIFDHKTARFLPQSYFEDGNYVEAGSLVELAKKLDINCIEFEKNIDHFNQATTTRKINLSRLDGISTLNLDLPKSNWAIAINKPPYFAFPVKAGITFTYGGLKINKNTQVVRENNTPFHNLFACGEIVGGLFWGNYAGGSGLMAGSVFGKIAGEFAAKLVLEY</sequence>
<evidence type="ECO:0000313" key="6">
    <source>
        <dbReference type="EMBL" id="PWY54581.1"/>
    </source>
</evidence>
<evidence type="ECO:0000313" key="7">
    <source>
        <dbReference type="EMBL" id="PWY55519.1"/>
    </source>
</evidence>
<dbReference type="GO" id="GO:0016491">
    <property type="term" value="F:oxidoreductase activity"/>
    <property type="evidence" value="ECO:0007669"/>
    <property type="project" value="UniProtKB-KW"/>
</dbReference>
<keyword evidence="10" id="KW-1185">Reference proteome</keyword>
<dbReference type="PANTHER" id="PTHR43400:SF7">
    <property type="entry name" value="FAD-DEPENDENT OXIDOREDUCTASE 2 FAD BINDING DOMAIN-CONTAINING PROTEIN"/>
    <property type="match status" value="1"/>
</dbReference>
<protein>
    <submittedName>
        <fullName evidence="8">FAD-dependent oxidoreductase</fullName>
    </submittedName>
</protein>
<dbReference type="Pfam" id="PF00890">
    <property type="entry name" value="FAD_binding_2"/>
    <property type="match status" value="2"/>
</dbReference>
<evidence type="ECO:0000259" key="5">
    <source>
        <dbReference type="Pfam" id="PF00890"/>
    </source>
</evidence>
<dbReference type="SUPFAM" id="SSF51905">
    <property type="entry name" value="FAD/NAD(P)-binding domain"/>
    <property type="match status" value="1"/>
</dbReference>
<dbReference type="InterPro" id="IPR036188">
    <property type="entry name" value="FAD/NAD-bd_sf"/>
</dbReference>
<dbReference type="EMBL" id="QHJG01000031">
    <property type="protein sequence ID" value="PWY54581.1"/>
    <property type="molecule type" value="Genomic_DNA"/>
</dbReference>
<dbReference type="InterPro" id="IPR050315">
    <property type="entry name" value="FAD-oxidoreductase_2"/>
</dbReference>
<evidence type="ECO:0000313" key="9">
    <source>
        <dbReference type="Proteomes" id="UP000247152"/>
    </source>
</evidence>